<dbReference type="OrthoDB" id="3069878at2759"/>
<feature type="compositionally biased region" description="Basic and acidic residues" evidence="1">
    <location>
        <begin position="647"/>
        <end position="660"/>
    </location>
</feature>
<proteinExistence type="predicted"/>
<dbReference type="Proteomes" id="UP000284706">
    <property type="component" value="Unassembled WGS sequence"/>
</dbReference>
<name>A0A409W6A1_9AGAR</name>
<accession>A0A409W6A1</accession>
<sequence>MKSFFSRLHDTQTGHSKSASKETYKFWIPNSNAGRDSPKPNFVRENAAPVQSARPQAEKRSSSRAQKQSNPVPVSSQDKSAPPTNITSTAPITQHPTYAAATYTVPSSHHASTSAQPISNATTTRHHGYYNDKAQMLSPPAAYPSYSTKTWSQQQIPTKSAPQASTSHAVPAASQHELWAPTYLPSPSKQAEDPAKPLESAEPLVKHLVYTSEKERAPETGKRDRDRPKEKERDRRREKGVDREKGRHLVKEQISENPRERERTRPRERDKGAERDLKEREYREREREREADRRRDHDRDRQRERARERENEQKERDKEAELEKERDRRDREREQREREQRERDQRERDQREREYKEREQREREHKEREQREREREYKEREQREREQRERDQREREQRERDQREREQREREQREREYREREQREREQKQERDRREREREQREKEREQERDRERERERRERERARVYDREKREREKERERERYRTKDRDQVDHERGKVRADNAIKGSPTTKMKDRAVGEAISIPDDPQRVAQPEVIKAEPYSQSSNIRKERDVRTTRDHHRSKRRDAEQRYRAEATDGEQVSRRAKPRTSQADRLKEDRQGWVSDTFATDERKFYRPVIAREQPPIDEGENSDNSQARIGSRATQRQPRADVNDPISKDRLPQNSTTLSQVPEYMQSRVVHGVLESQPPVSATPLQMHVHLPPKDSRTADRPVQLLANDIAANDAVVPVRREINRLKLNSRLDELRPSFPEVLPRTVDVGVFDLPPIDSF</sequence>
<reference evidence="2 3" key="1">
    <citation type="journal article" date="2018" name="Evol. Lett.">
        <title>Horizontal gene cluster transfer increased hallucinogenic mushroom diversity.</title>
        <authorList>
            <person name="Reynolds H.T."/>
            <person name="Vijayakumar V."/>
            <person name="Gluck-Thaler E."/>
            <person name="Korotkin H.B."/>
            <person name="Matheny P.B."/>
            <person name="Slot J.C."/>
        </authorList>
    </citation>
    <scope>NUCLEOTIDE SEQUENCE [LARGE SCALE GENOMIC DNA]</scope>
    <source>
        <strain evidence="2 3">SRW20</strain>
    </source>
</reference>
<feature type="compositionally biased region" description="Basic and acidic residues" evidence="1">
    <location>
        <begin position="590"/>
        <end position="599"/>
    </location>
</feature>
<keyword evidence="3" id="KW-1185">Reference proteome</keyword>
<feature type="compositionally biased region" description="Polar residues" evidence="1">
    <location>
        <begin position="145"/>
        <end position="168"/>
    </location>
</feature>
<feature type="compositionally biased region" description="Basic and acidic residues" evidence="1">
    <location>
        <begin position="212"/>
        <end position="501"/>
    </location>
</feature>
<gene>
    <name evidence="2" type="ORF">CVT26_006374</name>
</gene>
<dbReference type="STRING" id="231916.A0A409W6A1"/>
<feature type="compositionally biased region" description="Polar residues" evidence="1">
    <location>
        <begin position="631"/>
        <end position="646"/>
    </location>
</feature>
<feature type="region of interest" description="Disordered" evidence="1">
    <location>
        <begin position="1"/>
        <end position="669"/>
    </location>
</feature>
<dbReference type="AlphaFoldDB" id="A0A409W6A1"/>
<evidence type="ECO:0000256" key="1">
    <source>
        <dbReference type="SAM" id="MobiDB-lite"/>
    </source>
</evidence>
<feature type="compositionally biased region" description="Polar residues" evidence="1">
    <location>
        <begin position="63"/>
        <end position="96"/>
    </location>
</feature>
<feature type="compositionally biased region" description="Basic and acidic residues" evidence="1">
    <location>
        <begin position="564"/>
        <end position="574"/>
    </location>
</feature>
<feature type="compositionally biased region" description="Polar residues" evidence="1">
    <location>
        <begin position="104"/>
        <end position="123"/>
    </location>
</feature>
<dbReference type="EMBL" id="NHYE01005370">
    <property type="protein sequence ID" value="PPQ74005.1"/>
    <property type="molecule type" value="Genomic_DNA"/>
</dbReference>
<protein>
    <submittedName>
        <fullName evidence="2">Uncharacterized protein</fullName>
    </submittedName>
</protein>
<organism evidence="2 3">
    <name type="scientific">Gymnopilus dilepis</name>
    <dbReference type="NCBI Taxonomy" id="231916"/>
    <lineage>
        <taxon>Eukaryota</taxon>
        <taxon>Fungi</taxon>
        <taxon>Dikarya</taxon>
        <taxon>Basidiomycota</taxon>
        <taxon>Agaricomycotina</taxon>
        <taxon>Agaricomycetes</taxon>
        <taxon>Agaricomycetidae</taxon>
        <taxon>Agaricales</taxon>
        <taxon>Agaricineae</taxon>
        <taxon>Hymenogastraceae</taxon>
        <taxon>Gymnopilus</taxon>
    </lineage>
</organism>
<feature type="compositionally biased region" description="Basic and acidic residues" evidence="1">
    <location>
        <begin position="546"/>
        <end position="555"/>
    </location>
</feature>
<comment type="caution">
    <text evidence="2">The sequence shown here is derived from an EMBL/GenBank/DDBJ whole genome shotgun (WGS) entry which is preliminary data.</text>
</comment>
<evidence type="ECO:0000313" key="2">
    <source>
        <dbReference type="EMBL" id="PPQ74005.1"/>
    </source>
</evidence>
<evidence type="ECO:0000313" key="3">
    <source>
        <dbReference type="Proteomes" id="UP000284706"/>
    </source>
</evidence>
<dbReference type="InParanoid" id="A0A409W6A1"/>